<sequence>MTVTEIIETFKELSSPEDIEGMARFGITPEHTYGLRMPVIKKIAKNYKNDHELALSLWDINTRETRILASLVDDPKLVTQKQMDDWANDFDYWEICDQCCINLFRKTPFAYSRIHQWTNEDKEFVKRAGFALIAVLAVHDKNQDDEIFIELLNIIERESKDNRNFVRKAVNWALRQIGKRNIKLNKIAIAKAEEIDKIDSKSAHWIAKNALKELKDEKTIQRIKKKMKN</sequence>
<gene>
    <name evidence="1" type="ORF">MarbSA_17710</name>
</gene>
<evidence type="ECO:0000313" key="1">
    <source>
        <dbReference type="EMBL" id="BBL62731.1"/>
    </source>
</evidence>
<protein>
    <submittedName>
        <fullName evidence="1">Uncharacterized protein</fullName>
    </submittedName>
</protein>
<organism evidence="1 2">
    <name type="scientific">Methanobrevibacter arboriphilus</name>
    <dbReference type="NCBI Taxonomy" id="39441"/>
    <lineage>
        <taxon>Archaea</taxon>
        <taxon>Methanobacteriati</taxon>
        <taxon>Methanobacteriota</taxon>
        <taxon>Methanomada group</taxon>
        <taxon>Methanobacteria</taxon>
        <taxon>Methanobacteriales</taxon>
        <taxon>Methanobacteriaceae</taxon>
        <taxon>Methanobrevibacter</taxon>
    </lineage>
</organism>
<dbReference type="EMBL" id="AP019779">
    <property type="protein sequence ID" value="BBL62731.1"/>
    <property type="molecule type" value="Genomic_DNA"/>
</dbReference>
<dbReference type="Proteomes" id="UP000825015">
    <property type="component" value="Chromosome"/>
</dbReference>
<accession>A0ACA8R5X4</accession>
<proteinExistence type="predicted"/>
<name>A0ACA8R5X4_METAZ</name>
<evidence type="ECO:0000313" key="2">
    <source>
        <dbReference type="Proteomes" id="UP000825015"/>
    </source>
</evidence>
<keyword evidence="2" id="KW-1185">Reference proteome</keyword>
<reference evidence="1" key="1">
    <citation type="submission" date="2019-06" db="EMBL/GenBank/DDBJ databases">
        <title>Complete genome sequence of Methanobrevibacter arboriphilus strain SA.</title>
        <authorList>
            <person name="Asakawa S."/>
        </authorList>
    </citation>
    <scope>NUCLEOTIDE SEQUENCE</scope>
    <source>
        <strain evidence="1">SA</strain>
    </source>
</reference>